<feature type="transmembrane region" description="Helical" evidence="6">
    <location>
        <begin position="479"/>
        <end position="498"/>
    </location>
</feature>
<organism evidence="9 10">
    <name type="scientific">Candidatus Adlerbacteria bacterium GW2011_GWC1_50_9</name>
    <dbReference type="NCBI Taxonomy" id="1618608"/>
    <lineage>
        <taxon>Bacteria</taxon>
        <taxon>Candidatus Adleribacteriota</taxon>
    </lineage>
</organism>
<feature type="transmembrane region" description="Helical" evidence="6">
    <location>
        <begin position="418"/>
        <end position="440"/>
    </location>
</feature>
<dbReference type="AlphaFoldDB" id="A0A0G1ZQH2"/>
<feature type="transmembrane region" description="Helical" evidence="6">
    <location>
        <begin position="53"/>
        <end position="72"/>
    </location>
</feature>
<keyword evidence="4 6" id="KW-1133">Transmembrane helix</keyword>
<dbReference type="Pfam" id="PF13567">
    <property type="entry name" value="DUF4131"/>
    <property type="match status" value="1"/>
</dbReference>
<comment type="caution">
    <text evidence="9">The sequence shown here is derived from an EMBL/GenBank/DDBJ whole genome shotgun (WGS) entry which is preliminary data.</text>
</comment>
<accession>A0A0G1ZQH2</accession>
<dbReference type="NCBIfam" id="TIGR00360">
    <property type="entry name" value="ComEC_N-term"/>
    <property type="match status" value="1"/>
</dbReference>
<reference evidence="9 10" key="1">
    <citation type="journal article" date="2015" name="Nature">
        <title>rRNA introns, odd ribosomes, and small enigmatic genomes across a large radiation of phyla.</title>
        <authorList>
            <person name="Brown C.T."/>
            <person name="Hug L.A."/>
            <person name="Thomas B.C."/>
            <person name="Sharon I."/>
            <person name="Castelle C.J."/>
            <person name="Singh A."/>
            <person name="Wilkins M.J."/>
            <person name="Williams K.H."/>
            <person name="Banfield J.F."/>
        </authorList>
    </citation>
    <scope>NUCLEOTIDE SEQUENCE [LARGE SCALE GENOMIC DNA]</scope>
</reference>
<evidence type="ECO:0000259" key="8">
    <source>
        <dbReference type="Pfam" id="PF13567"/>
    </source>
</evidence>
<feature type="transmembrane region" description="Helical" evidence="6">
    <location>
        <begin position="30"/>
        <end position="47"/>
    </location>
</feature>
<evidence type="ECO:0000256" key="1">
    <source>
        <dbReference type="ARBA" id="ARBA00004651"/>
    </source>
</evidence>
<keyword evidence="3 6" id="KW-0812">Transmembrane</keyword>
<dbReference type="InterPro" id="IPR052159">
    <property type="entry name" value="Competence_DNA_uptake"/>
</dbReference>
<proteinExistence type="predicted"/>
<evidence type="ECO:0000313" key="10">
    <source>
        <dbReference type="Proteomes" id="UP000034201"/>
    </source>
</evidence>
<keyword evidence="2" id="KW-1003">Cell membrane</keyword>
<evidence type="ECO:0000256" key="3">
    <source>
        <dbReference type="ARBA" id="ARBA00022692"/>
    </source>
</evidence>
<feature type="transmembrane region" description="Helical" evidence="6">
    <location>
        <begin position="241"/>
        <end position="265"/>
    </location>
</feature>
<dbReference type="EMBL" id="LCQQ01000001">
    <property type="protein sequence ID" value="KKW21699.1"/>
    <property type="molecule type" value="Genomic_DNA"/>
</dbReference>
<sequence>MTKARIFFFIMLSFAGGIAGRSFIEIPYTVLFPIFIIGFLVILAGLLRKKKQFWATGLMILAVLVGIVRYDYYDYSQPVLRELYGKSFTFEGYVFREPSRSDKALNFSFRVESLEGTVLDRPFLVRVTTRRYPEYEIGDVLVVRGVIKEPENLNGFDYAAYLKKDGIFAVVSFPVIEEKGGRKGNPIVLFLSSVKHAFEEKIAAALPEPHGALAKGLLLGERESIPDDLKQAFNRAGVTHIVALSGYNITIVGSFFLSFLIFLTIPFYRAFWIATSGIILFVILTGASPSVTRAGIMGILVLIAQREGRIYQMKNALAFAGALMLFHNPYVLRFDAAFELSFLATVGLMVISPRIEERIVERFHRLRARIRGAEEFHREGSNIIFRTFAETIGAQAAVLPLLIVLFGRVSLISPISNVAIVLAVPYAMAASFITGVLGFFSAALSNISAFVSWAILEYMIRMIEFFAKFPYASVEIPPGVAPFIAFGSALAVLFYFFTRFYGTDRTTR</sequence>
<feature type="domain" description="ComEC/Rec2-related protein" evidence="7">
    <location>
        <begin position="217"/>
        <end position="496"/>
    </location>
</feature>
<gene>
    <name evidence="9" type="ORF">UY61_C0001G0014</name>
</gene>
<comment type="subcellular location">
    <subcellularLocation>
        <location evidence="1">Cell membrane</location>
        <topology evidence="1">Multi-pass membrane protein</topology>
    </subcellularLocation>
</comment>
<feature type="transmembrane region" description="Helical" evidence="6">
    <location>
        <begin position="271"/>
        <end position="304"/>
    </location>
</feature>
<dbReference type="PANTHER" id="PTHR30619:SF7">
    <property type="entry name" value="BETA-LACTAMASE DOMAIN PROTEIN"/>
    <property type="match status" value="1"/>
</dbReference>
<dbReference type="InterPro" id="IPR025405">
    <property type="entry name" value="DUF4131"/>
</dbReference>
<evidence type="ECO:0000256" key="4">
    <source>
        <dbReference type="ARBA" id="ARBA00022989"/>
    </source>
</evidence>
<keyword evidence="5 6" id="KW-0472">Membrane</keyword>
<evidence type="ECO:0000256" key="2">
    <source>
        <dbReference type="ARBA" id="ARBA00022475"/>
    </source>
</evidence>
<dbReference type="Proteomes" id="UP000034201">
    <property type="component" value="Unassembled WGS sequence"/>
</dbReference>
<dbReference type="PANTHER" id="PTHR30619">
    <property type="entry name" value="DNA INTERNALIZATION/COMPETENCE PROTEIN COMEC/REC2"/>
    <property type="match status" value="1"/>
</dbReference>
<feature type="transmembrane region" description="Helical" evidence="6">
    <location>
        <begin position="6"/>
        <end position="23"/>
    </location>
</feature>
<feature type="domain" description="DUF4131" evidence="8">
    <location>
        <begin position="26"/>
        <end position="173"/>
    </location>
</feature>
<evidence type="ECO:0000313" key="9">
    <source>
        <dbReference type="EMBL" id="KKW21699.1"/>
    </source>
</evidence>
<evidence type="ECO:0000256" key="5">
    <source>
        <dbReference type="ARBA" id="ARBA00023136"/>
    </source>
</evidence>
<evidence type="ECO:0000256" key="6">
    <source>
        <dbReference type="SAM" id="Phobius"/>
    </source>
</evidence>
<dbReference type="GO" id="GO:0005886">
    <property type="term" value="C:plasma membrane"/>
    <property type="evidence" value="ECO:0007669"/>
    <property type="project" value="UniProtKB-SubCell"/>
</dbReference>
<dbReference type="InterPro" id="IPR004477">
    <property type="entry name" value="ComEC_N"/>
</dbReference>
<feature type="transmembrane region" description="Helical" evidence="6">
    <location>
        <begin position="383"/>
        <end position="406"/>
    </location>
</feature>
<dbReference type="Pfam" id="PF03772">
    <property type="entry name" value="Competence"/>
    <property type="match status" value="1"/>
</dbReference>
<name>A0A0G1ZQH2_9BACT</name>
<protein>
    <submittedName>
        <fullName evidence="9">Internalization-related competence protein ComEC/Rec2 protein</fullName>
    </submittedName>
</protein>
<evidence type="ECO:0000259" key="7">
    <source>
        <dbReference type="Pfam" id="PF03772"/>
    </source>
</evidence>